<evidence type="ECO:0000259" key="2">
    <source>
        <dbReference type="Pfam" id="PF03061"/>
    </source>
</evidence>
<keyword evidence="1" id="KW-0378">Hydrolase</keyword>
<evidence type="ECO:0000313" key="3">
    <source>
        <dbReference type="EMBL" id="CUR56183.1"/>
    </source>
</evidence>
<dbReference type="GO" id="GO:0005829">
    <property type="term" value="C:cytosol"/>
    <property type="evidence" value="ECO:0007669"/>
    <property type="project" value="TreeGrafter"/>
</dbReference>
<dbReference type="NCBIfam" id="TIGR00369">
    <property type="entry name" value="unchar_dom_1"/>
    <property type="match status" value="1"/>
</dbReference>
<reference evidence="3" key="1">
    <citation type="submission" date="2015-08" db="EMBL/GenBank/DDBJ databases">
        <authorList>
            <person name="Babu N.S."/>
            <person name="Beckwith C.J."/>
            <person name="Beseler K.G."/>
            <person name="Brison A."/>
            <person name="Carone J.V."/>
            <person name="Caskin T.P."/>
            <person name="Diamond M."/>
            <person name="Durham M.E."/>
            <person name="Foxe J.M."/>
            <person name="Go M."/>
            <person name="Henderson B.A."/>
            <person name="Jones I.B."/>
            <person name="McGettigan J.A."/>
            <person name="Micheletti S.J."/>
            <person name="Nasrallah M.E."/>
            <person name="Ortiz D."/>
            <person name="Piller C.R."/>
            <person name="Privatt S.R."/>
            <person name="Schneider S.L."/>
            <person name="Sharp S."/>
            <person name="Smith T.C."/>
            <person name="Stanton J.D."/>
            <person name="Ullery H.E."/>
            <person name="Wilson R.J."/>
            <person name="Serrano M.G."/>
            <person name="Buck G."/>
            <person name="Lee V."/>
            <person name="Wang Y."/>
            <person name="Carvalho R."/>
            <person name="Voegtly L."/>
            <person name="Shi R."/>
            <person name="Duckworth R."/>
            <person name="Johnson A."/>
            <person name="Loviza R."/>
            <person name="Walstead R."/>
            <person name="Shah Z."/>
            <person name="Kiflezghi M."/>
            <person name="Wade K."/>
            <person name="Ball S.L."/>
            <person name="Bradley K.W."/>
            <person name="Asai D.J."/>
            <person name="Bowman C.A."/>
            <person name="Russell D.A."/>
            <person name="Pope W.H."/>
            <person name="Jacobs-Sera D."/>
            <person name="Hendrix R.W."/>
            <person name="Hatfull G.F."/>
        </authorList>
    </citation>
    <scope>NUCLEOTIDE SEQUENCE</scope>
</reference>
<dbReference type="PANTHER" id="PTHR43240">
    <property type="entry name" value="1,4-DIHYDROXY-2-NAPHTHOYL-COA THIOESTERASE 1"/>
    <property type="match status" value="1"/>
</dbReference>
<name>A0A2P2C2D9_9ZZZZ</name>
<feature type="domain" description="Thioesterase" evidence="2">
    <location>
        <begin position="79"/>
        <end position="157"/>
    </location>
</feature>
<dbReference type="GO" id="GO:0061522">
    <property type="term" value="F:1,4-dihydroxy-2-naphthoyl-CoA thioesterase activity"/>
    <property type="evidence" value="ECO:0007669"/>
    <property type="project" value="TreeGrafter"/>
</dbReference>
<dbReference type="EMBL" id="CZKA01000025">
    <property type="protein sequence ID" value="CUR56183.1"/>
    <property type="molecule type" value="Genomic_DNA"/>
</dbReference>
<dbReference type="CDD" id="cd03443">
    <property type="entry name" value="PaaI_thioesterase"/>
    <property type="match status" value="1"/>
</dbReference>
<dbReference type="Pfam" id="PF03061">
    <property type="entry name" value="4HBT"/>
    <property type="match status" value="1"/>
</dbReference>
<dbReference type="InterPro" id="IPR003736">
    <property type="entry name" value="PAAI_dom"/>
</dbReference>
<dbReference type="PANTHER" id="PTHR43240:SF1">
    <property type="entry name" value="BLR5584 PROTEIN"/>
    <property type="match status" value="1"/>
</dbReference>
<accession>A0A2P2C2D9</accession>
<dbReference type="InterPro" id="IPR006683">
    <property type="entry name" value="Thioestr_dom"/>
</dbReference>
<proteinExistence type="predicted"/>
<evidence type="ECO:0000256" key="1">
    <source>
        <dbReference type="ARBA" id="ARBA00022801"/>
    </source>
</evidence>
<gene>
    <name evidence="3" type="ORF">NOCA2310203</name>
</gene>
<sequence length="170" mass="17476">MKEGPMTTVVRQRTYDWEDPTPTALAGADQDGLAVLLAIGAGSLPLPPAMRTLGIEPVDAGPGRVSFRLDLGEFHLNPFGIVHGGVLGALMDTAMGCAVHSVLPAAVGYVTGELNVRFLRPAVLAGGPLLCTGEVVHRGTSAMVASARTLDADGRLIAIAGATCLVRRPG</sequence>
<dbReference type="SUPFAM" id="SSF54637">
    <property type="entry name" value="Thioesterase/thiol ester dehydrase-isomerase"/>
    <property type="match status" value="1"/>
</dbReference>
<dbReference type="Gene3D" id="3.10.129.10">
    <property type="entry name" value="Hotdog Thioesterase"/>
    <property type="match status" value="1"/>
</dbReference>
<dbReference type="AlphaFoldDB" id="A0A2P2C2D9"/>
<dbReference type="InterPro" id="IPR029069">
    <property type="entry name" value="HotDog_dom_sf"/>
</dbReference>
<organism evidence="3">
    <name type="scientific">metagenome</name>
    <dbReference type="NCBI Taxonomy" id="256318"/>
    <lineage>
        <taxon>unclassified sequences</taxon>
        <taxon>metagenomes</taxon>
    </lineage>
</organism>
<protein>
    <submittedName>
        <fullName evidence="3">Putative Phenylacetic acid degradation-related protein</fullName>
    </submittedName>
</protein>